<evidence type="ECO:0000259" key="6">
    <source>
        <dbReference type="Pfam" id="PF02931"/>
    </source>
</evidence>
<dbReference type="AlphaFoldDB" id="A0A9D4DD73"/>
<dbReference type="InterPro" id="IPR006201">
    <property type="entry name" value="Neur_channel"/>
</dbReference>
<keyword evidence="2 5" id="KW-0812">Transmembrane</keyword>
<evidence type="ECO:0000256" key="3">
    <source>
        <dbReference type="ARBA" id="ARBA00022989"/>
    </source>
</evidence>
<dbReference type="Gene3D" id="2.70.170.10">
    <property type="entry name" value="Neurotransmitter-gated ion-channel ligand-binding domain"/>
    <property type="match status" value="1"/>
</dbReference>
<keyword evidence="3 5" id="KW-1133">Transmembrane helix</keyword>
<dbReference type="EMBL" id="JAIWYP010000010">
    <property type="protein sequence ID" value="KAH3746488.1"/>
    <property type="molecule type" value="Genomic_DNA"/>
</dbReference>
<dbReference type="InterPro" id="IPR038050">
    <property type="entry name" value="Neuro_actylchol_rec"/>
</dbReference>
<dbReference type="SUPFAM" id="SSF90112">
    <property type="entry name" value="Neurotransmitter-gated ion-channel transmembrane pore"/>
    <property type="match status" value="1"/>
</dbReference>
<reference evidence="7" key="1">
    <citation type="journal article" date="2019" name="bioRxiv">
        <title>The Genome of the Zebra Mussel, Dreissena polymorpha: A Resource for Invasive Species Research.</title>
        <authorList>
            <person name="McCartney M.A."/>
            <person name="Auch B."/>
            <person name="Kono T."/>
            <person name="Mallez S."/>
            <person name="Zhang Y."/>
            <person name="Obille A."/>
            <person name="Becker A."/>
            <person name="Abrahante J.E."/>
            <person name="Garbe J."/>
            <person name="Badalamenti J.P."/>
            <person name="Herman A."/>
            <person name="Mangelson H."/>
            <person name="Liachko I."/>
            <person name="Sullivan S."/>
            <person name="Sone E.D."/>
            <person name="Koren S."/>
            <person name="Silverstein K.A.T."/>
            <person name="Beckman K.B."/>
            <person name="Gohl D.M."/>
        </authorList>
    </citation>
    <scope>NUCLEOTIDE SEQUENCE</scope>
    <source>
        <strain evidence="7">Duluth1</strain>
        <tissue evidence="7">Whole animal</tissue>
    </source>
</reference>
<evidence type="ECO:0000313" key="8">
    <source>
        <dbReference type="Proteomes" id="UP000828390"/>
    </source>
</evidence>
<organism evidence="7 8">
    <name type="scientific">Dreissena polymorpha</name>
    <name type="common">Zebra mussel</name>
    <name type="synonym">Mytilus polymorpha</name>
    <dbReference type="NCBI Taxonomy" id="45954"/>
    <lineage>
        <taxon>Eukaryota</taxon>
        <taxon>Metazoa</taxon>
        <taxon>Spiralia</taxon>
        <taxon>Lophotrochozoa</taxon>
        <taxon>Mollusca</taxon>
        <taxon>Bivalvia</taxon>
        <taxon>Autobranchia</taxon>
        <taxon>Heteroconchia</taxon>
        <taxon>Euheterodonta</taxon>
        <taxon>Imparidentia</taxon>
        <taxon>Neoheterodontei</taxon>
        <taxon>Myida</taxon>
        <taxon>Dreissenoidea</taxon>
        <taxon>Dreissenidae</taxon>
        <taxon>Dreissena</taxon>
    </lineage>
</organism>
<comment type="caution">
    <text evidence="7">The sequence shown here is derived from an EMBL/GenBank/DDBJ whole genome shotgun (WGS) entry which is preliminary data.</text>
</comment>
<protein>
    <recommendedName>
        <fullName evidence="6">Neurotransmitter-gated ion-channel ligand-binding domain-containing protein</fullName>
    </recommendedName>
</protein>
<feature type="transmembrane region" description="Helical" evidence="5">
    <location>
        <begin position="86"/>
        <end position="109"/>
    </location>
</feature>
<dbReference type="Gene3D" id="1.20.58.390">
    <property type="entry name" value="Neurotransmitter-gated ion-channel transmembrane domain"/>
    <property type="match status" value="1"/>
</dbReference>
<comment type="subcellular location">
    <subcellularLocation>
        <location evidence="1">Membrane</location>
        <topology evidence="1">Multi-pass membrane protein</topology>
    </subcellularLocation>
</comment>
<accession>A0A9D4DD73</accession>
<dbReference type="Proteomes" id="UP000828390">
    <property type="component" value="Unassembled WGS sequence"/>
</dbReference>
<reference evidence="7" key="2">
    <citation type="submission" date="2020-11" db="EMBL/GenBank/DDBJ databases">
        <authorList>
            <person name="McCartney M.A."/>
            <person name="Auch B."/>
            <person name="Kono T."/>
            <person name="Mallez S."/>
            <person name="Becker A."/>
            <person name="Gohl D.M."/>
            <person name="Silverstein K.A.T."/>
            <person name="Koren S."/>
            <person name="Bechman K.B."/>
            <person name="Herman A."/>
            <person name="Abrahante J.E."/>
            <person name="Garbe J."/>
        </authorList>
    </citation>
    <scope>NUCLEOTIDE SEQUENCE</scope>
    <source>
        <strain evidence="7">Duluth1</strain>
        <tissue evidence="7">Whole animal</tissue>
    </source>
</reference>
<dbReference type="PANTHER" id="PTHR18945">
    <property type="entry name" value="NEUROTRANSMITTER GATED ION CHANNEL"/>
    <property type="match status" value="1"/>
</dbReference>
<evidence type="ECO:0000256" key="5">
    <source>
        <dbReference type="SAM" id="Phobius"/>
    </source>
</evidence>
<sequence length="128" mass="14631">MIESSDVNVKYYPFDFQSCNTSFTALGYDLIEVNRMRMTYSIDLTLYHGNSMWTLESTYVSVENIATGDEKQEVFYTFNLRRKPGYAFVTVLCPILFLGALNAFVFLLIPESGERIDYSITTLLSIAV</sequence>
<name>A0A9D4DD73_DREPO</name>
<dbReference type="SUPFAM" id="SSF63712">
    <property type="entry name" value="Nicotinic receptor ligand binding domain-like"/>
    <property type="match status" value="1"/>
</dbReference>
<evidence type="ECO:0000313" key="7">
    <source>
        <dbReference type="EMBL" id="KAH3746488.1"/>
    </source>
</evidence>
<proteinExistence type="predicted"/>
<dbReference type="InterPro" id="IPR036734">
    <property type="entry name" value="Neur_chan_lig-bd_sf"/>
</dbReference>
<dbReference type="Pfam" id="PF02931">
    <property type="entry name" value="Neur_chan_LBD"/>
    <property type="match status" value="1"/>
</dbReference>
<dbReference type="GO" id="GO:0016020">
    <property type="term" value="C:membrane"/>
    <property type="evidence" value="ECO:0007669"/>
    <property type="project" value="UniProtKB-SubCell"/>
</dbReference>
<feature type="domain" description="Neurotransmitter-gated ion-channel ligand-binding" evidence="6">
    <location>
        <begin position="7"/>
        <end position="84"/>
    </location>
</feature>
<dbReference type="GO" id="GO:0005230">
    <property type="term" value="F:extracellular ligand-gated monoatomic ion channel activity"/>
    <property type="evidence" value="ECO:0007669"/>
    <property type="project" value="InterPro"/>
</dbReference>
<dbReference type="InterPro" id="IPR036719">
    <property type="entry name" value="Neuro-gated_channel_TM_sf"/>
</dbReference>
<keyword evidence="4 5" id="KW-0472">Membrane</keyword>
<evidence type="ECO:0000256" key="2">
    <source>
        <dbReference type="ARBA" id="ARBA00022692"/>
    </source>
</evidence>
<gene>
    <name evidence="7" type="ORF">DPMN_180896</name>
</gene>
<evidence type="ECO:0000256" key="4">
    <source>
        <dbReference type="ARBA" id="ARBA00023136"/>
    </source>
</evidence>
<evidence type="ECO:0000256" key="1">
    <source>
        <dbReference type="ARBA" id="ARBA00004141"/>
    </source>
</evidence>
<dbReference type="InterPro" id="IPR006202">
    <property type="entry name" value="Neur_chan_lig-bd"/>
</dbReference>
<keyword evidence="8" id="KW-1185">Reference proteome</keyword>
<dbReference type="GO" id="GO:0004888">
    <property type="term" value="F:transmembrane signaling receptor activity"/>
    <property type="evidence" value="ECO:0007669"/>
    <property type="project" value="InterPro"/>
</dbReference>